<evidence type="ECO:0000256" key="1">
    <source>
        <dbReference type="ARBA" id="ARBA00007637"/>
    </source>
</evidence>
<keyword evidence="6" id="KW-1185">Reference proteome</keyword>
<dbReference type="Proteomes" id="UP000029665">
    <property type="component" value="Unassembled WGS sequence"/>
</dbReference>
<evidence type="ECO:0000313" key="6">
    <source>
        <dbReference type="Proteomes" id="UP000029665"/>
    </source>
</evidence>
<dbReference type="AlphaFoldDB" id="A0A060SJ14"/>
<proteinExistence type="inferred from homology"/>
<dbReference type="SUPFAM" id="SSF51735">
    <property type="entry name" value="NAD(P)-binding Rossmann-fold domains"/>
    <property type="match status" value="1"/>
</dbReference>
<name>A0A060SJ14_PYCCI</name>
<gene>
    <name evidence="5" type="ORF">BN946_scf184979.g52</name>
</gene>
<dbReference type="OrthoDB" id="202470at2759"/>
<dbReference type="HOGENOM" id="CLU_053163_1_0_1"/>
<dbReference type="OMA" id="CDNWEGC"/>
<evidence type="ECO:0000256" key="3">
    <source>
        <dbReference type="ARBA" id="ARBA00023027"/>
    </source>
</evidence>
<organism evidence="5 6">
    <name type="scientific">Pycnoporus cinnabarinus</name>
    <name type="common">Cinnabar-red polypore</name>
    <name type="synonym">Trametes cinnabarina</name>
    <dbReference type="NCBI Taxonomy" id="5643"/>
    <lineage>
        <taxon>Eukaryota</taxon>
        <taxon>Fungi</taxon>
        <taxon>Dikarya</taxon>
        <taxon>Basidiomycota</taxon>
        <taxon>Agaricomycotina</taxon>
        <taxon>Agaricomycetes</taxon>
        <taxon>Polyporales</taxon>
        <taxon>Polyporaceae</taxon>
        <taxon>Trametes</taxon>
    </lineage>
</organism>
<dbReference type="InterPro" id="IPR001509">
    <property type="entry name" value="Epimerase_deHydtase"/>
</dbReference>
<dbReference type="PANTHER" id="PTHR43103:SF5">
    <property type="entry name" value="4-EPIMERASE, PUTATIVE (AFU_ORTHOLOGUE AFUA_7G00360)-RELATED"/>
    <property type="match status" value="1"/>
</dbReference>
<sequence>MKIAITGCNGSVGTRVVLAALEQGHTIVGLDAVPCSEPLASLLLRKRDGQPAKFTFKRVDLTDFEAALAALQPERVEGIVQLAAVRTPADYKVLAHNTSVLHRPALRIDTYARGIRLRRKHFHYRNVVISWNILRAAAELKINRVAQASSVNVIPLVWSDRKDFEYFPIDEEHPCRPDEPYGLSKLICEIQADAIVRRYPAMKVASLRLSWSLPSREDALREDPERRKNDLWGYVQEDSAAEAFLLAVAGEDGKWSGHERFFIVAPDTSANEETVELWQTYWRHVPLKEGKDLNGRKGFFDCSKAERLLGWVHQNPGQ</sequence>
<accession>A0A060SJ14</accession>
<keyword evidence="2" id="KW-0560">Oxidoreductase</keyword>
<protein>
    <recommendedName>
        <fullName evidence="4">NAD-dependent epimerase/dehydratase domain-containing protein</fullName>
    </recommendedName>
</protein>
<dbReference type="STRING" id="5643.A0A060SJ14"/>
<comment type="similarity">
    <text evidence="1">Belongs to the NAD(P)-dependent epimerase/dehydratase family.</text>
</comment>
<dbReference type="PANTHER" id="PTHR43103">
    <property type="entry name" value="NUCLEOSIDE-DIPHOSPHATE-SUGAR EPIMERASE"/>
    <property type="match status" value="1"/>
</dbReference>
<dbReference type="Pfam" id="PF01370">
    <property type="entry name" value="Epimerase"/>
    <property type="match status" value="2"/>
</dbReference>
<dbReference type="Gene3D" id="3.40.50.720">
    <property type="entry name" value="NAD(P)-binding Rossmann-like Domain"/>
    <property type="match status" value="1"/>
</dbReference>
<dbReference type="GO" id="GO:0016491">
    <property type="term" value="F:oxidoreductase activity"/>
    <property type="evidence" value="ECO:0007669"/>
    <property type="project" value="UniProtKB-KW"/>
</dbReference>
<reference evidence="5" key="1">
    <citation type="submission" date="2014-01" db="EMBL/GenBank/DDBJ databases">
        <title>The genome of the white-rot fungus Pycnoporus cinnabarinus: a basidiomycete model with a versatile arsenal for lignocellulosic biomass breakdown.</title>
        <authorList>
            <person name="Levasseur A."/>
            <person name="Lomascolo A."/>
            <person name="Ruiz-Duenas F.J."/>
            <person name="Uzan E."/>
            <person name="Piumi F."/>
            <person name="Kues U."/>
            <person name="Ram A.F.J."/>
            <person name="Murat C."/>
            <person name="Haon M."/>
            <person name="Benoit I."/>
            <person name="Arfi Y."/>
            <person name="Chevret D."/>
            <person name="Drula E."/>
            <person name="Kwon M.J."/>
            <person name="Gouret P."/>
            <person name="Lesage-Meessen L."/>
            <person name="Lombard V."/>
            <person name="Mariette J."/>
            <person name="Noirot C."/>
            <person name="Park J."/>
            <person name="Patyshakuliyeva A."/>
            <person name="Wieneger R.A.B."/>
            <person name="Wosten H.A.B."/>
            <person name="Martin F."/>
            <person name="Coutinho P.M."/>
            <person name="de Vries R."/>
            <person name="Martinez A.T."/>
            <person name="Klopp C."/>
            <person name="Pontarotti P."/>
            <person name="Henrissat B."/>
            <person name="Record E."/>
        </authorList>
    </citation>
    <scope>NUCLEOTIDE SEQUENCE [LARGE SCALE GENOMIC DNA]</scope>
    <source>
        <strain evidence="5">BRFM137</strain>
    </source>
</reference>
<dbReference type="InterPro" id="IPR036291">
    <property type="entry name" value="NAD(P)-bd_dom_sf"/>
</dbReference>
<feature type="domain" description="NAD-dependent epimerase/dehydratase" evidence="4">
    <location>
        <begin position="3"/>
        <end position="90"/>
    </location>
</feature>
<dbReference type="EMBL" id="CCBP010000174">
    <property type="protein sequence ID" value="CDO74497.1"/>
    <property type="molecule type" value="Genomic_DNA"/>
</dbReference>
<comment type="caution">
    <text evidence="5">The sequence shown here is derived from an EMBL/GenBank/DDBJ whole genome shotgun (WGS) entry which is preliminary data.</text>
</comment>
<keyword evidence="3" id="KW-0520">NAD</keyword>
<evidence type="ECO:0000313" key="5">
    <source>
        <dbReference type="EMBL" id="CDO74497.1"/>
    </source>
</evidence>
<feature type="domain" description="NAD-dependent epimerase/dehydratase" evidence="4">
    <location>
        <begin position="119"/>
        <end position="210"/>
    </location>
</feature>
<evidence type="ECO:0000256" key="2">
    <source>
        <dbReference type="ARBA" id="ARBA00023002"/>
    </source>
</evidence>
<evidence type="ECO:0000259" key="4">
    <source>
        <dbReference type="Pfam" id="PF01370"/>
    </source>
</evidence>